<dbReference type="Pfam" id="PF00005">
    <property type="entry name" value="ABC_tran"/>
    <property type="match status" value="1"/>
</dbReference>
<dbReference type="SMART" id="SM00382">
    <property type="entry name" value="AAA"/>
    <property type="match status" value="1"/>
</dbReference>
<comment type="caution">
    <text evidence="6">The sequence shown here is derived from an EMBL/GenBank/DDBJ whole genome shotgun (WGS) entry which is preliminary data.</text>
</comment>
<dbReference type="Pfam" id="PF08352">
    <property type="entry name" value="oligo_HPY"/>
    <property type="match status" value="1"/>
</dbReference>
<dbReference type="GO" id="GO:0015833">
    <property type="term" value="P:peptide transport"/>
    <property type="evidence" value="ECO:0007669"/>
    <property type="project" value="InterPro"/>
</dbReference>
<feature type="domain" description="ABC transporter" evidence="5">
    <location>
        <begin position="118"/>
        <end position="368"/>
    </location>
</feature>
<sequence length="372" mass="41322">MAAALIPEPSLLIADEPTTALDVVTGEHIMDLIADLRTETGCGVLFITHDLRHVWRRADRLAVMKEGVIVDSGTALELRDSPVHPYTRELLDASYRLTGKPTYLPEAASLSEPATEYLKAVGLSKQYGGAAATERAVDRVSLRISEGECIGLVGESGCGKSTLARLLLALEQPEHGAVLFREQALAGASKQALRQFRRHVQVVFQDSASSLNDRLPIWRSVLEPLDNYKDAQPVFFEGLQLSRREKALRLLRITGLDEEHMDRYPHELSGGQRQRACISRGISLCPQLLICDEPTSSLDMPTQRQILNLLKRLQRELGMSLLFISHDLAAVGQLCDRLLVMKEGKIVDEFAATELWSEKRHPYTRLLISAAL</sequence>
<dbReference type="InterPro" id="IPR013563">
    <property type="entry name" value="Oligopep_ABC_C"/>
</dbReference>
<dbReference type="PROSITE" id="PS00211">
    <property type="entry name" value="ABC_TRANSPORTER_1"/>
    <property type="match status" value="1"/>
</dbReference>
<dbReference type="PANTHER" id="PTHR43776:SF7">
    <property type="entry name" value="D,D-DIPEPTIDE TRANSPORT ATP-BINDING PROTEIN DDPF-RELATED"/>
    <property type="match status" value="1"/>
</dbReference>
<dbReference type="InterPro" id="IPR003593">
    <property type="entry name" value="AAA+_ATPase"/>
</dbReference>
<organism evidence="6 7">
    <name type="scientific">Paenibacillus thalictri</name>
    <dbReference type="NCBI Taxonomy" id="2527873"/>
    <lineage>
        <taxon>Bacteria</taxon>
        <taxon>Bacillati</taxon>
        <taxon>Bacillota</taxon>
        <taxon>Bacilli</taxon>
        <taxon>Bacillales</taxon>
        <taxon>Paenibacillaceae</taxon>
        <taxon>Paenibacillus</taxon>
    </lineage>
</organism>
<dbReference type="InterPro" id="IPR003439">
    <property type="entry name" value="ABC_transporter-like_ATP-bd"/>
</dbReference>
<dbReference type="Gene3D" id="3.40.50.300">
    <property type="entry name" value="P-loop containing nucleotide triphosphate hydrolases"/>
    <property type="match status" value="2"/>
</dbReference>
<dbReference type="SUPFAM" id="SSF52540">
    <property type="entry name" value="P-loop containing nucleoside triphosphate hydrolases"/>
    <property type="match status" value="2"/>
</dbReference>
<proteinExistence type="inferred from homology"/>
<gene>
    <name evidence="6" type="ORF">EYB31_34595</name>
</gene>
<dbReference type="AlphaFoldDB" id="A0A4Q9DF73"/>
<dbReference type="Proteomes" id="UP000293142">
    <property type="component" value="Unassembled WGS sequence"/>
</dbReference>
<evidence type="ECO:0000256" key="1">
    <source>
        <dbReference type="ARBA" id="ARBA00005417"/>
    </source>
</evidence>
<dbReference type="InterPro" id="IPR050319">
    <property type="entry name" value="ABC_transp_ATP-bind"/>
</dbReference>
<keyword evidence="2" id="KW-0813">Transport</keyword>
<dbReference type="GO" id="GO:0005524">
    <property type="term" value="F:ATP binding"/>
    <property type="evidence" value="ECO:0007669"/>
    <property type="project" value="UniProtKB-KW"/>
</dbReference>
<dbReference type="GO" id="GO:0016887">
    <property type="term" value="F:ATP hydrolysis activity"/>
    <property type="evidence" value="ECO:0007669"/>
    <property type="project" value="InterPro"/>
</dbReference>
<comment type="similarity">
    <text evidence="1">Belongs to the ABC transporter superfamily.</text>
</comment>
<dbReference type="EMBL" id="SIRE01000035">
    <property type="protein sequence ID" value="TBL69905.1"/>
    <property type="molecule type" value="Genomic_DNA"/>
</dbReference>
<evidence type="ECO:0000256" key="4">
    <source>
        <dbReference type="ARBA" id="ARBA00022840"/>
    </source>
</evidence>
<accession>A0A4Q9DF73</accession>
<protein>
    <submittedName>
        <fullName evidence="6">ABC transporter ATP-binding protein</fullName>
    </submittedName>
</protein>
<evidence type="ECO:0000256" key="3">
    <source>
        <dbReference type="ARBA" id="ARBA00022741"/>
    </source>
</evidence>
<keyword evidence="7" id="KW-1185">Reference proteome</keyword>
<dbReference type="OrthoDB" id="9802264at2"/>
<dbReference type="InterPro" id="IPR017871">
    <property type="entry name" value="ABC_transporter-like_CS"/>
</dbReference>
<keyword evidence="4 6" id="KW-0067">ATP-binding</keyword>
<reference evidence="6 7" key="1">
    <citation type="submission" date="2019-02" db="EMBL/GenBank/DDBJ databases">
        <title>Paenibacillus sp. nov., isolated from surface-sterilized tissue of Thalictrum simplex L.</title>
        <authorList>
            <person name="Tuo L."/>
        </authorList>
    </citation>
    <scope>NUCLEOTIDE SEQUENCE [LARGE SCALE GENOMIC DNA]</scope>
    <source>
        <strain evidence="6 7">N2SHLJ1</strain>
    </source>
</reference>
<evidence type="ECO:0000313" key="6">
    <source>
        <dbReference type="EMBL" id="TBL69905.1"/>
    </source>
</evidence>
<keyword evidence="3" id="KW-0547">Nucleotide-binding</keyword>
<dbReference type="CDD" id="cd03257">
    <property type="entry name" value="ABC_NikE_OppD_transporters"/>
    <property type="match status" value="1"/>
</dbReference>
<evidence type="ECO:0000256" key="2">
    <source>
        <dbReference type="ARBA" id="ARBA00022448"/>
    </source>
</evidence>
<dbReference type="GO" id="GO:0055085">
    <property type="term" value="P:transmembrane transport"/>
    <property type="evidence" value="ECO:0007669"/>
    <property type="project" value="UniProtKB-ARBA"/>
</dbReference>
<evidence type="ECO:0000259" key="5">
    <source>
        <dbReference type="PROSITE" id="PS50893"/>
    </source>
</evidence>
<dbReference type="PROSITE" id="PS50893">
    <property type="entry name" value="ABC_TRANSPORTER_2"/>
    <property type="match status" value="1"/>
</dbReference>
<dbReference type="InterPro" id="IPR027417">
    <property type="entry name" value="P-loop_NTPase"/>
</dbReference>
<name>A0A4Q9DF73_9BACL</name>
<dbReference type="RefSeq" id="WP_131018169.1">
    <property type="nucleotide sequence ID" value="NZ_SIRE01000035.1"/>
</dbReference>
<dbReference type="PANTHER" id="PTHR43776">
    <property type="entry name" value="TRANSPORT ATP-BINDING PROTEIN"/>
    <property type="match status" value="1"/>
</dbReference>
<evidence type="ECO:0000313" key="7">
    <source>
        <dbReference type="Proteomes" id="UP000293142"/>
    </source>
</evidence>